<dbReference type="PANTHER" id="PTHR28106">
    <property type="entry name" value="MITOCHONDRIAL ATPASE COMPLEX SUBUNIT ATP10"/>
    <property type="match status" value="1"/>
</dbReference>
<keyword evidence="2" id="KW-1185">Reference proteome</keyword>
<dbReference type="PANTHER" id="PTHR28106:SF1">
    <property type="entry name" value="MITOCHONDRIAL ATPASE COMPLEX SUBUNIT ATP10"/>
    <property type="match status" value="1"/>
</dbReference>
<dbReference type="FunCoup" id="A0A2T3ABI2">
    <property type="interactions" value="143"/>
</dbReference>
<accession>A0A2T3ABI2</accession>
<dbReference type="STRING" id="2025994.A0A2T3ABI2"/>
<name>A0A2T3ABI2_9PEZI</name>
<protein>
    <submittedName>
        <fullName evidence="1">ATP10 protein-domain-containing protein</fullName>
    </submittedName>
</protein>
<evidence type="ECO:0000313" key="2">
    <source>
        <dbReference type="Proteomes" id="UP000241462"/>
    </source>
</evidence>
<organism evidence="1 2">
    <name type="scientific">Coniella lustricola</name>
    <dbReference type="NCBI Taxonomy" id="2025994"/>
    <lineage>
        <taxon>Eukaryota</taxon>
        <taxon>Fungi</taxon>
        <taxon>Dikarya</taxon>
        <taxon>Ascomycota</taxon>
        <taxon>Pezizomycotina</taxon>
        <taxon>Sordariomycetes</taxon>
        <taxon>Sordariomycetidae</taxon>
        <taxon>Diaporthales</taxon>
        <taxon>Schizoparmaceae</taxon>
        <taxon>Coniella</taxon>
    </lineage>
</organism>
<dbReference type="AlphaFoldDB" id="A0A2T3ABI2"/>
<dbReference type="InParanoid" id="A0A2T3ABI2"/>
<dbReference type="GO" id="GO:0005743">
    <property type="term" value="C:mitochondrial inner membrane"/>
    <property type="evidence" value="ECO:0007669"/>
    <property type="project" value="TreeGrafter"/>
</dbReference>
<dbReference type="Pfam" id="PF05176">
    <property type="entry name" value="ATP-synt_10"/>
    <property type="match status" value="1"/>
</dbReference>
<sequence>MSTKTITTSLLRPYVTPIPASCLLCQWRTFSTTHHRLAEPASEKTDKKPSKTPIQNYKAAAPKVRPLEFAPRAYGQRVREFTPTVLPRPIGLDRPPKATDNTGFDARSLKQRRDDFVDYDKHLKRREELKSQMSRPYFRDWSNLNLHKGKTFIAPPRPFKHDKSLYFPNFYGGTLQHPSKPSSTTPVLQGKASVVAIFSTGWAERQVMSFIAEDKNREMHKILEEYKGQAQLVRINIEDQSWLRYWFLRLCAPLIRRNFKKENWTKYFLVKSGITDELREGIGALNSKVGYVYLVDGDCKLRWAGSGPAQPEELQSLAKSLARLIDEKKNNVWSGEMLR</sequence>
<dbReference type="OrthoDB" id="17089at2759"/>
<dbReference type="InterPro" id="IPR007849">
    <property type="entry name" value="ATP10"/>
</dbReference>
<dbReference type="EMBL" id="KZ678419">
    <property type="protein sequence ID" value="PSR90472.1"/>
    <property type="molecule type" value="Genomic_DNA"/>
</dbReference>
<gene>
    <name evidence="1" type="ORF">BD289DRAFT_366077</name>
</gene>
<proteinExistence type="predicted"/>
<dbReference type="GO" id="GO:0033615">
    <property type="term" value="P:mitochondrial proton-transporting ATP synthase complex assembly"/>
    <property type="evidence" value="ECO:0007669"/>
    <property type="project" value="TreeGrafter"/>
</dbReference>
<reference evidence="1 2" key="1">
    <citation type="journal article" date="2018" name="Mycol. Prog.">
        <title>Coniella lustricola, a new species from submerged detritus.</title>
        <authorList>
            <person name="Raudabaugh D.B."/>
            <person name="Iturriaga T."/>
            <person name="Carver A."/>
            <person name="Mondo S."/>
            <person name="Pangilinan J."/>
            <person name="Lipzen A."/>
            <person name="He G."/>
            <person name="Amirebrahimi M."/>
            <person name="Grigoriev I.V."/>
            <person name="Miller A.N."/>
        </authorList>
    </citation>
    <scope>NUCLEOTIDE SEQUENCE [LARGE SCALE GENOMIC DNA]</scope>
    <source>
        <strain evidence="1 2">B22-T-1</strain>
    </source>
</reference>
<dbReference type="Proteomes" id="UP000241462">
    <property type="component" value="Unassembled WGS sequence"/>
</dbReference>
<evidence type="ECO:0000313" key="1">
    <source>
        <dbReference type="EMBL" id="PSR90472.1"/>
    </source>
</evidence>